<feature type="transmembrane region" description="Helical" evidence="5">
    <location>
        <begin position="89"/>
        <end position="109"/>
    </location>
</feature>
<keyword evidence="4 5" id="KW-0472">Membrane</keyword>
<feature type="transmembrane region" description="Helical" evidence="5">
    <location>
        <begin position="238"/>
        <end position="259"/>
    </location>
</feature>
<dbReference type="EMBL" id="JAXOVC010000002">
    <property type="protein sequence ID" value="KAK4504729.1"/>
    <property type="molecule type" value="Genomic_DNA"/>
</dbReference>
<sequence length="411" mass="44929">MASNILMGIACVWLALASTRTYALFIAGRIFLGIFEAPIEAITPSTITDVFFLHDRGLYVSAYGLSVLSGNAIGPVVSAFVIQWRGMRWAFLVVAMIIAFSVVLMFFGMPETKYIGTRASTMAPEQTLYAKGETTEYRQEIGAESNAATNSVPCQSYASTLKLWGKSDPSVSLGRAFLRPFLVVVGGVRPFVVLERHTWCDSSPTLRPTVSHSFTNFHYLIAGSSGHRPYRFDSSAQGLVFISLFIGSLIGTYLSGPIADAVANYFTRRNDGIREPEMRLPTCAIAAAITAIGVVIAAVTYNAKTHWAGPVVGFGILSAGAQMGATLAITYSLDCHRELSAELMVTISAIKSLVAWVWTWIINDWINKNGMLTVFLVVMAINLVVYASTVILFFQGKVLRSWIHRTYTTHN</sequence>
<feature type="transmembrane region" description="Helical" evidence="5">
    <location>
        <begin position="60"/>
        <end position="82"/>
    </location>
</feature>
<evidence type="ECO:0000313" key="7">
    <source>
        <dbReference type="EMBL" id="KAK4504729.1"/>
    </source>
</evidence>
<evidence type="ECO:0000256" key="1">
    <source>
        <dbReference type="ARBA" id="ARBA00004141"/>
    </source>
</evidence>
<comment type="caution">
    <text evidence="7">The sequence shown here is derived from an EMBL/GenBank/DDBJ whole genome shotgun (WGS) entry which is preliminary data.</text>
</comment>
<evidence type="ECO:0000256" key="5">
    <source>
        <dbReference type="SAM" id="Phobius"/>
    </source>
</evidence>
<dbReference type="PANTHER" id="PTHR23502">
    <property type="entry name" value="MAJOR FACILITATOR SUPERFAMILY"/>
    <property type="match status" value="1"/>
</dbReference>
<dbReference type="PANTHER" id="PTHR23502:SF4">
    <property type="entry name" value="MAJOR FACILITATOR SUPERFAMILY (MFS) PROFILE DOMAIN-CONTAINING PROTEIN-RELATED"/>
    <property type="match status" value="1"/>
</dbReference>
<proteinExistence type="predicted"/>
<comment type="subcellular location">
    <subcellularLocation>
        <location evidence="1">Membrane</location>
        <topology evidence="1">Multi-pass membrane protein</topology>
    </subcellularLocation>
</comment>
<feature type="transmembrane region" description="Helical" evidence="5">
    <location>
        <begin position="307"/>
        <end position="331"/>
    </location>
</feature>
<dbReference type="Proteomes" id="UP001305779">
    <property type="component" value="Unassembled WGS sequence"/>
</dbReference>
<organism evidence="7 8">
    <name type="scientific">Zasmidium cellare</name>
    <name type="common">Wine cellar mold</name>
    <name type="synonym">Racodium cellare</name>
    <dbReference type="NCBI Taxonomy" id="395010"/>
    <lineage>
        <taxon>Eukaryota</taxon>
        <taxon>Fungi</taxon>
        <taxon>Dikarya</taxon>
        <taxon>Ascomycota</taxon>
        <taxon>Pezizomycotina</taxon>
        <taxon>Dothideomycetes</taxon>
        <taxon>Dothideomycetidae</taxon>
        <taxon>Mycosphaerellales</taxon>
        <taxon>Mycosphaerellaceae</taxon>
        <taxon>Zasmidium</taxon>
    </lineage>
</organism>
<name>A0ABR0ESY2_ZASCE</name>
<dbReference type="InterPro" id="IPR036259">
    <property type="entry name" value="MFS_trans_sf"/>
</dbReference>
<keyword evidence="2 5" id="KW-0812">Transmembrane</keyword>
<reference evidence="7 8" key="1">
    <citation type="journal article" date="2023" name="G3 (Bethesda)">
        <title>A chromosome-level genome assembly of Zasmidium syzygii isolated from banana leaves.</title>
        <authorList>
            <person name="van Westerhoven A.C."/>
            <person name="Mehrabi R."/>
            <person name="Talebi R."/>
            <person name="Steentjes M.B.F."/>
            <person name="Corcolon B."/>
            <person name="Chong P.A."/>
            <person name="Kema G.H.J."/>
            <person name="Seidl M.F."/>
        </authorList>
    </citation>
    <scope>NUCLEOTIDE SEQUENCE [LARGE SCALE GENOMIC DNA]</scope>
    <source>
        <strain evidence="7 8">P124</strain>
    </source>
</reference>
<evidence type="ECO:0000256" key="4">
    <source>
        <dbReference type="ARBA" id="ARBA00023136"/>
    </source>
</evidence>
<feature type="transmembrane region" description="Helical" evidence="5">
    <location>
        <begin position="374"/>
        <end position="394"/>
    </location>
</feature>
<evidence type="ECO:0000256" key="3">
    <source>
        <dbReference type="ARBA" id="ARBA00022989"/>
    </source>
</evidence>
<dbReference type="InterPro" id="IPR011701">
    <property type="entry name" value="MFS"/>
</dbReference>
<feature type="domain" description="Major facilitator superfamily (MFS) profile" evidence="6">
    <location>
        <begin position="1"/>
        <end position="397"/>
    </location>
</feature>
<feature type="transmembrane region" description="Helical" evidence="5">
    <location>
        <begin position="343"/>
        <end position="362"/>
    </location>
</feature>
<feature type="transmembrane region" description="Helical" evidence="5">
    <location>
        <begin position="280"/>
        <end position="301"/>
    </location>
</feature>
<keyword evidence="3 5" id="KW-1133">Transmembrane helix</keyword>
<dbReference type="SUPFAM" id="SSF103473">
    <property type="entry name" value="MFS general substrate transporter"/>
    <property type="match status" value="1"/>
</dbReference>
<protein>
    <recommendedName>
        <fullName evidence="6">Major facilitator superfamily (MFS) profile domain-containing protein</fullName>
    </recommendedName>
</protein>
<evidence type="ECO:0000256" key="2">
    <source>
        <dbReference type="ARBA" id="ARBA00022692"/>
    </source>
</evidence>
<dbReference type="InterPro" id="IPR020846">
    <property type="entry name" value="MFS_dom"/>
</dbReference>
<keyword evidence="8" id="KW-1185">Reference proteome</keyword>
<evidence type="ECO:0000259" key="6">
    <source>
        <dbReference type="PROSITE" id="PS50850"/>
    </source>
</evidence>
<gene>
    <name evidence="7" type="ORF">PRZ48_002691</name>
</gene>
<dbReference type="Gene3D" id="1.20.1250.20">
    <property type="entry name" value="MFS general substrate transporter like domains"/>
    <property type="match status" value="1"/>
</dbReference>
<evidence type="ECO:0000313" key="8">
    <source>
        <dbReference type="Proteomes" id="UP001305779"/>
    </source>
</evidence>
<dbReference type="Pfam" id="PF07690">
    <property type="entry name" value="MFS_1"/>
    <property type="match status" value="1"/>
</dbReference>
<dbReference type="PROSITE" id="PS50850">
    <property type="entry name" value="MFS"/>
    <property type="match status" value="1"/>
</dbReference>
<accession>A0ABR0ESY2</accession>